<dbReference type="WBParaSite" id="Hba_03655">
    <property type="protein sequence ID" value="Hba_03655"/>
    <property type="gene ID" value="Hba_03655"/>
</dbReference>
<evidence type="ECO:0000313" key="2">
    <source>
        <dbReference type="WBParaSite" id="Hba_03655"/>
    </source>
</evidence>
<protein>
    <submittedName>
        <fullName evidence="2">Phlebovirus_G2 domain-containing protein</fullName>
    </submittedName>
</protein>
<proteinExistence type="predicted"/>
<organism evidence="1 2">
    <name type="scientific">Heterorhabditis bacteriophora</name>
    <name type="common">Entomopathogenic nematode worm</name>
    <dbReference type="NCBI Taxonomy" id="37862"/>
    <lineage>
        <taxon>Eukaryota</taxon>
        <taxon>Metazoa</taxon>
        <taxon>Ecdysozoa</taxon>
        <taxon>Nematoda</taxon>
        <taxon>Chromadorea</taxon>
        <taxon>Rhabditida</taxon>
        <taxon>Rhabditina</taxon>
        <taxon>Rhabditomorpha</taxon>
        <taxon>Strongyloidea</taxon>
        <taxon>Heterorhabditidae</taxon>
        <taxon>Heterorhabditis</taxon>
    </lineage>
</organism>
<dbReference type="Proteomes" id="UP000095283">
    <property type="component" value="Unplaced"/>
</dbReference>
<reference evidence="2" key="1">
    <citation type="submission" date="2016-11" db="UniProtKB">
        <authorList>
            <consortium name="WormBaseParasite"/>
        </authorList>
    </citation>
    <scope>IDENTIFICATION</scope>
</reference>
<accession>A0A1I7WFG1</accession>
<keyword evidence="1" id="KW-1185">Reference proteome</keyword>
<name>A0A1I7WFG1_HETBA</name>
<sequence length="116" mass="13287">MNIYIYIYIYTVGSEVSTTSVYGLCGKDRVEIYFKYDKFLECYVRPTIQISQYALSQTTKYGHQASAVRSKVGCEQQTIACCATDQMNRSETRNWRCTQESDMEMGTISRPIISIG</sequence>
<dbReference type="AlphaFoldDB" id="A0A1I7WFG1"/>
<evidence type="ECO:0000313" key="1">
    <source>
        <dbReference type="Proteomes" id="UP000095283"/>
    </source>
</evidence>